<dbReference type="GO" id="GO:0006120">
    <property type="term" value="P:mitochondrial electron transport, NADH to ubiquinone"/>
    <property type="evidence" value="ECO:0007669"/>
    <property type="project" value="InterPro"/>
</dbReference>
<keyword evidence="8 17" id="KW-0999">Mitochondrion inner membrane</keyword>
<keyword evidence="12 17" id="KW-0520">NAD</keyword>
<feature type="transmembrane region" description="Helical" evidence="17">
    <location>
        <begin position="153"/>
        <end position="171"/>
    </location>
</feature>
<dbReference type="PRINTS" id="PR01436">
    <property type="entry name" value="NADHDHGNASE2"/>
</dbReference>
<feature type="transmembrane region" description="Helical" evidence="17">
    <location>
        <begin position="5"/>
        <end position="23"/>
    </location>
</feature>
<keyword evidence="15 17" id="KW-0472">Membrane</keyword>
<evidence type="ECO:0000259" key="19">
    <source>
        <dbReference type="Pfam" id="PF06444"/>
    </source>
</evidence>
<evidence type="ECO:0000256" key="1">
    <source>
        <dbReference type="ARBA" id="ARBA00004448"/>
    </source>
</evidence>
<evidence type="ECO:0000256" key="2">
    <source>
        <dbReference type="ARBA" id="ARBA00007012"/>
    </source>
</evidence>
<reference evidence="20" key="1">
    <citation type="submission" date="2021-01" db="EMBL/GenBank/DDBJ databases">
        <title>The complete mitochondrial genome of Prickly Redfish Thelenota ananas.</title>
        <authorList>
            <person name="Liu H."/>
            <person name="Shen M."/>
        </authorList>
    </citation>
    <scope>NUCLEOTIDE SEQUENCE</scope>
</reference>
<evidence type="ECO:0000256" key="8">
    <source>
        <dbReference type="ARBA" id="ARBA00022792"/>
    </source>
</evidence>
<evidence type="ECO:0000256" key="4">
    <source>
        <dbReference type="ARBA" id="ARBA00021008"/>
    </source>
</evidence>
<proteinExistence type="inferred from homology"/>
<feature type="transmembrane region" description="Helical" evidence="17">
    <location>
        <begin position="59"/>
        <end position="80"/>
    </location>
</feature>
<evidence type="ECO:0000256" key="3">
    <source>
        <dbReference type="ARBA" id="ARBA00012944"/>
    </source>
</evidence>
<dbReference type="GeneID" id="69227350"/>
<dbReference type="AlphaFoldDB" id="A0A8A3T4R3"/>
<feature type="transmembrane region" description="Helical" evidence="17">
    <location>
        <begin position="122"/>
        <end position="147"/>
    </location>
</feature>
<dbReference type="CTD" id="4536"/>
<evidence type="ECO:0000256" key="6">
    <source>
        <dbReference type="ARBA" id="ARBA00022660"/>
    </source>
</evidence>
<feature type="domain" description="NADH:quinone oxidoreductase/Mrp antiporter transmembrane" evidence="18">
    <location>
        <begin position="23"/>
        <end position="287"/>
    </location>
</feature>
<keyword evidence="10 17" id="KW-0249">Electron transport</keyword>
<name>A0A8A3T4R3_9ECHN</name>
<evidence type="ECO:0000256" key="13">
    <source>
        <dbReference type="ARBA" id="ARBA00023075"/>
    </source>
</evidence>
<comment type="similarity">
    <text evidence="2 17">Belongs to the complex I subunit 2 family.</text>
</comment>
<dbReference type="EMBL" id="MW548268">
    <property type="protein sequence ID" value="QTA29873.1"/>
    <property type="molecule type" value="Genomic_DNA"/>
</dbReference>
<dbReference type="EC" id="7.1.1.2" evidence="3 17"/>
<geneLocation type="mitochondrion" evidence="20"/>
<comment type="subcellular location">
    <subcellularLocation>
        <location evidence="1 17">Mitochondrion inner membrane</location>
        <topology evidence="1 17">Multi-pass membrane protein</topology>
    </subcellularLocation>
</comment>
<dbReference type="RefSeq" id="YP_010233773.1">
    <property type="nucleotide sequence ID" value="NC_059759.1"/>
</dbReference>
<evidence type="ECO:0000256" key="12">
    <source>
        <dbReference type="ARBA" id="ARBA00023027"/>
    </source>
</evidence>
<gene>
    <name evidence="20" type="primary">ND2</name>
</gene>
<dbReference type="Pfam" id="PF00361">
    <property type="entry name" value="Proton_antipo_M"/>
    <property type="match status" value="1"/>
</dbReference>
<dbReference type="SMR" id="A0A8A3T4R3"/>
<sequence length="347" mass="38348">MNRPIFSFLLTSLLIGTILVISSNHWFPIWLGLELSTLSVIPLLSYNNQSRSTEATLKYFLVQAFSAALLLNGAILSLWLNNSWNISSTIHPLAHFSISVALIIKIGLAPCHFWFPDVLSGIPFLSVIIIACWQKIAPVFLLLSIINTVPSEPLIFCSTLSVLIGGWGGLNQISIRKILAYSSISHLGWICCTAFFLPEASIILFLFYIINNATIILICSNNSLFSLSTLNKTNLTPSIAVLFSIGLLSLGGLPPLGGFINKLIPLFIFVLNNSNLIIPFFLAGSLLSLFFYLRVVFNTSLTLFPQQSLNILTSRLTNETNTNYIISIAFPLSIWGLLLTPIFFLFI</sequence>
<keyword evidence="7 17" id="KW-0812">Transmembrane</keyword>
<evidence type="ECO:0000256" key="7">
    <source>
        <dbReference type="ARBA" id="ARBA00022692"/>
    </source>
</evidence>
<keyword evidence="6 17" id="KW-0679">Respiratory chain</keyword>
<evidence type="ECO:0000256" key="9">
    <source>
        <dbReference type="ARBA" id="ARBA00022967"/>
    </source>
</evidence>
<comment type="catalytic activity">
    <reaction evidence="16 17">
        <text>a ubiquinone + NADH + 5 H(+)(in) = a ubiquinol + NAD(+) + 4 H(+)(out)</text>
        <dbReference type="Rhea" id="RHEA:29091"/>
        <dbReference type="Rhea" id="RHEA-COMP:9565"/>
        <dbReference type="Rhea" id="RHEA-COMP:9566"/>
        <dbReference type="ChEBI" id="CHEBI:15378"/>
        <dbReference type="ChEBI" id="CHEBI:16389"/>
        <dbReference type="ChEBI" id="CHEBI:17976"/>
        <dbReference type="ChEBI" id="CHEBI:57540"/>
        <dbReference type="ChEBI" id="CHEBI:57945"/>
        <dbReference type="EC" id="7.1.1.2"/>
    </reaction>
</comment>
<accession>A0A8A3T4R3</accession>
<feature type="transmembrane region" description="Helical" evidence="17">
    <location>
        <begin position="324"/>
        <end position="346"/>
    </location>
</feature>
<keyword evidence="5" id="KW-0813">Transport</keyword>
<feature type="transmembrane region" description="Helical" evidence="17">
    <location>
        <begin position="239"/>
        <end position="260"/>
    </location>
</feature>
<feature type="transmembrane region" description="Helical" evidence="17">
    <location>
        <begin position="203"/>
        <end position="227"/>
    </location>
</feature>
<feature type="transmembrane region" description="Helical" evidence="17">
    <location>
        <begin position="280"/>
        <end position="304"/>
    </location>
</feature>
<keyword evidence="14 17" id="KW-0496">Mitochondrion</keyword>
<dbReference type="InterPro" id="IPR010933">
    <property type="entry name" value="NADH_DH_su2_C"/>
</dbReference>
<evidence type="ECO:0000313" key="20">
    <source>
        <dbReference type="EMBL" id="QTA29873.1"/>
    </source>
</evidence>
<evidence type="ECO:0000256" key="10">
    <source>
        <dbReference type="ARBA" id="ARBA00022982"/>
    </source>
</evidence>
<evidence type="ECO:0000256" key="14">
    <source>
        <dbReference type="ARBA" id="ARBA00023128"/>
    </source>
</evidence>
<feature type="domain" description="NADH dehydrogenase subunit 2 C-terminal" evidence="19">
    <location>
        <begin position="289"/>
        <end position="343"/>
    </location>
</feature>
<evidence type="ECO:0000256" key="11">
    <source>
        <dbReference type="ARBA" id="ARBA00022989"/>
    </source>
</evidence>
<evidence type="ECO:0000256" key="15">
    <source>
        <dbReference type="ARBA" id="ARBA00023136"/>
    </source>
</evidence>
<keyword evidence="11 17" id="KW-1133">Transmembrane helix</keyword>
<dbReference type="GO" id="GO:0005743">
    <property type="term" value="C:mitochondrial inner membrane"/>
    <property type="evidence" value="ECO:0007669"/>
    <property type="project" value="UniProtKB-SubCell"/>
</dbReference>
<protein>
    <recommendedName>
        <fullName evidence="4 17">NADH-ubiquinone oxidoreductase chain 2</fullName>
        <ecNumber evidence="3 17">7.1.1.2</ecNumber>
    </recommendedName>
</protein>
<dbReference type="InterPro" id="IPR001750">
    <property type="entry name" value="ND/Mrp_TM"/>
</dbReference>
<dbReference type="GO" id="GO:0008137">
    <property type="term" value="F:NADH dehydrogenase (ubiquinone) activity"/>
    <property type="evidence" value="ECO:0007669"/>
    <property type="project" value="UniProtKB-EC"/>
</dbReference>
<evidence type="ECO:0000259" key="18">
    <source>
        <dbReference type="Pfam" id="PF00361"/>
    </source>
</evidence>
<organism evidence="20">
    <name type="scientific">Thelenota ananas</name>
    <dbReference type="NCBI Taxonomy" id="306322"/>
    <lineage>
        <taxon>Eukaryota</taxon>
        <taxon>Metazoa</taxon>
        <taxon>Echinodermata</taxon>
        <taxon>Eleutherozoa</taxon>
        <taxon>Echinozoa</taxon>
        <taxon>Holothuroidea</taxon>
        <taxon>Aspidochirotacea</taxon>
        <taxon>Aspidochirotida</taxon>
        <taxon>Stichopodidae</taxon>
        <taxon>Thelenota</taxon>
    </lineage>
</organism>
<evidence type="ECO:0000256" key="5">
    <source>
        <dbReference type="ARBA" id="ARBA00022448"/>
    </source>
</evidence>
<keyword evidence="13 17" id="KW-0830">Ubiquinone</keyword>
<dbReference type="InterPro" id="IPR050175">
    <property type="entry name" value="Complex_I_Subunit_2"/>
</dbReference>
<comment type="function">
    <text evidence="17">Core subunit of the mitochondrial membrane respiratory chain NADH dehydrogenase (Complex I) which catalyzes electron transfer from NADH through the respiratory chain, using ubiquinone as an electron acceptor. Essential for the catalytic activity and assembly of complex I.</text>
</comment>
<feature type="transmembrane region" description="Helical" evidence="17">
    <location>
        <begin position="92"/>
        <end position="115"/>
    </location>
</feature>
<dbReference type="PANTHER" id="PTHR46552">
    <property type="entry name" value="NADH-UBIQUINONE OXIDOREDUCTASE CHAIN 2"/>
    <property type="match status" value="1"/>
</dbReference>
<dbReference type="InterPro" id="IPR003917">
    <property type="entry name" value="NADH_UbQ_OxRdtase_chain2"/>
</dbReference>
<evidence type="ECO:0000256" key="16">
    <source>
        <dbReference type="ARBA" id="ARBA00049551"/>
    </source>
</evidence>
<keyword evidence="9 17" id="KW-1278">Translocase</keyword>
<dbReference type="Pfam" id="PF06444">
    <property type="entry name" value="NADH_dehy_S2_C"/>
    <property type="match status" value="1"/>
</dbReference>
<dbReference type="PANTHER" id="PTHR46552:SF1">
    <property type="entry name" value="NADH-UBIQUINONE OXIDOREDUCTASE CHAIN 2"/>
    <property type="match status" value="1"/>
</dbReference>
<evidence type="ECO:0000256" key="17">
    <source>
        <dbReference type="RuleBase" id="RU003403"/>
    </source>
</evidence>